<protein>
    <submittedName>
        <fullName evidence="5">BCL5p</fullName>
    </submittedName>
</protein>
<evidence type="ECO:0000256" key="4">
    <source>
        <dbReference type="ARBA" id="ARBA00023315"/>
    </source>
</evidence>
<evidence type="ECO:0000256" key="3">
    <source>
        <dbReference type="ARBA" id="ARBA00022679"/>
    </source>
</evidence>
<organism evidence="5 6">
    <name type="scientific">Penicillium cinerascens</name>
    <dbReference type="NCBI Taxonomy" id="70096"/>
    <lineage>
        <taxon>Eukaryota</taxon>
        <taxon>Fungi</taxon>
        <taxon>Dikarya</taxon>
        <taxon>Ascomycota</taxon>
        <taxon>Pezizomycotina</taxon>
        <taxon>Eurotiomycetes</taxon>
        <taxon>Eurotiomycetidae</taxon>
        <taxon>Eurotiales</taxon>
        <taxon>Aspergillaceae</taxon>
        <taxon>Penicillium</taxon>
    </lineage>
</organism>
<dbReference type="InterPro" id="IPR023213">
    <property type="entry name" value="CAT-like_dom_sf"/>
</dbReference>
<dbReference type="OrthoDB" id="21502at2759"/>
<reference evidence="5" key="2">
    <citation type="journal article" date="2023" name="IMA Fungus">
        <title>Comparative genomic study of the Penicillium genus elucidates a diverse pangenome and 15 lateral gene transfer events.</title>
        <authorList>
            <person name="Petersen C."/>
            <person name="Sorensen T."/>
            <person name="Nielsen M.R."/>
            <person name="Sondergaard T.E."/>
            <person name="Sorensen J.L."/>
            <person name="Fitzpatrick D.A."/>
            <person name="Frisvad J.C."/>
            <person name="Nielsen K.L."/>
        </authorList>
    </citation>
    <scope>NUCLEOTIDE SEQUENCE</scope>
    <source>
        <strain evidence="5">IBT 15544</strain>
    </source>
</reference>
<dbReference type="Pfam" id="PF02458">
    <property type="entry name" value="Transferase"/>
    <property type="match status" value="1"/>
</dbReference>
<name>A0A9W9T7P4_9EURO</name>
<keyword evidence="3" id="KW-0808">Transferase</keyword>
<dbReference type="PANTHER" id="PTHR31896">
    <property type="entry name" value="FAMILY REGULATORY PROTEIN, PUTATIVE (AFU_ORTHOLOGUE AFUA_3G14730)-RELATED"/>
    <property type="match status" value="1"/>
</dbReference>
<comment type="pathway">
    <text evidence="1">Secondary metabolite biosynthesis.</text>
</comment>
<sequence>MAATNESDIATNGSNGEYKVIPLEPVDQWTPIDKIRTFVFLVVHEILDGEAMRAALDRLIRNHLPILGARLDVSKNKDLAYRLPKTFPLDYRLFQWSTRTVESSLAKAQLLPDVSQGDCDILHGPCSIPELEGVWTPSTWPTEWKFEGPDMPFLLVHVTKFADATVVALNIPHSVTDQMGVGSLITAWMQVVKGETPAEFLQLEPGALDGLKNPSEELLRKKNDFRVMRKSERFKALLNHVPELILYPKETLKAKYGEETPPLTSGDIITAILVKLAFLGRKSSRIVAISSAVNCRGRHPALPADKPYLHNAGIYSVFHMPNPDQVPLAELAYKHRLAVIEALRLENIERSLAARKEIFKPRQSHHIVEADQLSYSCTNWCGAWRNIDFAPAVVSKEDADGCVTAAPLVLGHSLQRSFPTRYNAQIMCKANGGFWCDFTTSTKRYPLVEKLLKADPQLVNF</sequence>
<reference evidence="5" key="1">
    <citation type="submission" date="2022-12" db="EMBL/GenBank/DDBJ databases">
        <authorList>
            <person name="Petersen C."/>
        </authorList>
    </citation>
    <scope>NUCLEOTIDE SEQUENCE</scope>
    <source>
        <strain evidence="5">IBT 15544</strain>
    </source>
</reference>
<dbReference type="EMBL" id="JAPQKR010000008">
    <property type="protein sequence ID" value="KAJ5212374.1"/>
    <property type="molecule type" value="Genomic_DNA"/>
</dbReference>
<keyword evidence="6" id="KW-1185">Reference proteome</keyword>
<dbReference type="AlphaFoldDB" id="A0A9W9T7P4"/>
<dbReference type="RefSeq" id="XP_058310544.1">
    <property type="nucleotide sequence ID" value="XM_058451082.1"/>
</dbReference>
<dbReference type="PANTHER" id="PTHR31896:SF69">
    <property type="entry name" value="FAMILY REGULATORY PROTEIN, PUTATIVE (AFU_ORTHOLOGUE AFUA_3G14730)-RELATED"/>
    <property type="match status" value="1"/>
</dbReference>
<evidence type="ECO:0000313" key="6">
    <source>
        <dbReference type="Proteomes" id="UP001150904"/>
    </source>
</evidence>
<gene>
    <name evidence="5" type="ORF">N7498_004020</name>
</gene>
<dbReference type="GO" id="GO:0016746">
    <property type="term" value="F:acyltransferase activity"/>
    <property type="evidence" value="ECO:0007669"/>
    <property type="project" value="UniProtKB-KW"/>
</dbReference>
<dbReference type="InterPro" id="IPR051283">
    <property type="entry name" value="Sec_Metabolite_Acyltrans"/>
</dbReference>
<accession>A0A9W9T7P4</accession>
<comment type="caution">
    <text evidence="5">The sequence shown here is derived from an EMBL/GenBank/DDBJ whole genome shotgun (WGS) entry which is preliminary data.</text>
</comment>
<dbReference type="Gene3D" id="3.30.559.10">
    <property type="entry name" value="Chloramphenicol acetyltransferase-like domain"/>
    <property type="match status" value="2"/>
</dbReference>
<evidence type="ECO:0000256" key="2">
    <source>
        <dbReference type="ARBA" id="ARBA00009861"/>
    </source>
</evidence>
<evidence type="ECO:0000256" key="1">
    <source>
        <dbReference type="ARBA" id="ARBA00005179"/>
    </source>
</evidence>
<proteinExistence type="inferred from homology"/>
<evidence type="ECO:0000313" key="5">
    <source>
        <dbReference type="EMBL" id="KAJ5212374.1"/>
    </source>
</evidence>
<comment type="similarity">
    <text evidence="2">Belongs to the plant acyltransferase family.</text>
</comment>
<dbReference type="Proteomes" id="UP001150904">
    <property type="component" value="Unassembled WGS sequence"/>
</dbReference>
<dbReference type="GeneID" id="83178383"/>
<keyword evidence="4" id="KW-0012">Acyltransferase</keyword>